<name>A0A9Q1BX88_HOLLE</name>
<dbReference type="OrthoDB" id="120976at2759"/>
<dbReference type="PROSITE" id="PS00675">
    <property type="entry name" value="SIGMA54_INTERACT_1"/>
    <property type="match status" value="1"/>
</dbReference>
<dbReference type="InterPro" id="IPR027417">
    <property type="entry name" value="P-loop_NTPase"/>
</dbReference>
<feature type="domain" description="NACHT" evidence="2">
    <location>
        <begin position="88"/>
        <end position="209"/>
    </location>
</feature>
<dbReference type="Gene3D" id="3.40.50.300">
    <property type="entry name" value="P-loop containing nucleotide triphosphate hydrolases"/>
    <property type="match status" value="2"/>
</dbReference>
<evidence type="ECO:0000259" key="3">
    <source>
        <dbReference type="PROSITE" id="PS51145"/>
    </source>
</evidence>
<dbReference type="EMBL" id="JAIZAY010000010">
    <property type="protein sequence ID" value="KAJ8034435.1"/>
    <property type="molecule type" value="Genomic_DNA"/>
</dbReference>
<sequence>MFFYLFYTAKKHLFIQGLKKKIYSWYETMTPVPWKKSCKWKSTELFIACSLILTDKKAKEMPATAEPEPDVKMQYTGIFNHKQLKSEIRIILEGDPGSGKTMLMSQLAYDWCQGKFKDIEVLILLPLKFVEQKSILQTVKDFYFSEDDRLSVSDIKSFLLNRTTSRCLLLDGLEEYNDGMIEREQSEVTQIMKKLKYPTCKIVISSRSDYAQNLPECPTLKLVKFSDNERNSYIQKVFPNNPKTQIEVRNVIKDNPFILDLCSIPLLFVLVVHNIESFLKLRIGTLDRVTPFVKNMVDTLCPGGISVGYEKPEETTLGELAYNGLCRGHQQLFWEINFIESTIRNSKEWIDAGVLVVEESSGTVSMVKLDEEQFGTTPAAGQDLNKQEKYPAVGGPGAVARPPSKVGVESRSDLSLGRDSDKDSEVATEAGDSTSQSEITLSSGSTAKHVPLQVRFLHKIIQEWFAADYFAYSISRYRDKNLLERYINEQLRLIDPSDLHFVLRFTVALYPPCCHLIIKYLLRNYCSKEGSIPTHIMDCIFLCFAEYDGENRPSMLEAVTEVCKEDIAILPENSRLLQQAKVRMMELASKYGILIKKVSLSNVAVSASDSALEFSSGIMMEVLDTLEVIEIIDHDGILTEEDYTSLLKFIENCSLLKEARLYFPNEPPPVNEETARRLQEDEKIVTWIGQSQGSQTLDTTTGEWIDTSVIDLLVSDEETDFRWNEQTILETKTTVSSSGGVIEIPNTGVKLYVPQGALEENLDQCSISMKIIPPDVTDKSITEFDFTSNSSVIVELLPDNLTFQHPVELTIPHCLQLVKGVEYKASIFISHHKEGTKPLWEEKAEHKHHLMDSFCTILLDSFCWVKYYIDGRIVDAKRIQVYAAGRQISYEDTSYEAMVGYYPDVPGGGQILHSNERLVVASKKTFLFYKEGEQPLKILLQKIVPKEWKHLREEENPKEIPFERIAVDEEWSRAFVFRKTSQEPLIPMFIFRVLQGSRWFRLLDRPKLWNTSLHHESKITTNVSNQSQEYLQEPLPEGKKELFVWYLQKKIKSLHETMPLVPLKDSWRWRSTELFVGGSLILKDSKSKLNGKGVDGHCKLKYKEIFSHERLKSESRVILEGDSGSGKTILACQLAYDWSQGKLFDVDILILLPLKVVENKTLVDALIELYIPKDKSLSQRDIKNIITDEGNRCCFILDGLEEYSGMEEPSEVMKVMTKMKYPASKVILTSRSDCAQALSSCPILKLELFGETERNAYLQKVFPGNSQKQQEVKELIKHNVNPSILDLCHIPVFFVLAVHNVETMRKTEREDVDGVSSFMASLVDTLCSSLTTGDINQIEGAKSLQEFAYNGLCKGLQQLSWQKDFIERNIPNIQQWIDAGVLVVDNSYASIIHKEDQQQTLPSGTRSGTEDTGPSRKLSTQKNDMPGPSGEASGDSGQISSETGTVPKTKRKSSVFSKALKYIGILSKTDRHQSFSDKQSSNASSSIESPAPVLEPESDHSAGKTGDTSLIGKHVALQVKFLHKIIQEWFAAKHLSSILSNQQTLDLQHNYLRENLPLINPADLQYFLRFSCALHPPCCHFILTHLLQSYKSEDGDVPEHIMNCIFLCLAEYNGDMEPNILSCVSKICKRDIIIHHEDSRLLQKAKVTIMKLASNFGVVIQKLFLVDLKMSASKDVLTFSSGVTMEILDTLRMLEIVDQTLKEKEVLNIMKFIAKCTLLEEAKLHFSSQPPTLDKALLKELEMEDKTVKWILGPEQSQTLDTRTGKWLFDNENQSSASDHVSFSNHVWQSEAVFETVATVTKSGGVFEIANTGVSLEVPRDALERGQNHCAIQMRIIPPNFSRVSPSDFTSNSSVIIELLPNDLKFQFPVHLRIPHCLQLKAGAKYEARIFISHHKEGGKPHWETQVNPRYVLKETYCTIQLDSFCRVKFTVDGKIVEAKRLQVYAAGEDISLHDQNYGVEVGFYPDLPGGGEILRLNNKLKLAAKKPFLFFKEGGEPLKLLLQKIVPKEWIHAMPEENPMEIPFECISLSEERSCPFIFEKESDDPLVPMFIFRALQGNRGVRLVHRPEVKEENV</sequence>
<reference evidence="4" key="1">
    <citation type="submission" date="2021-10" db="EMBL/GenBank/DDBJ databases">
        <title>Tropical sea cucumber genome reveals ecological adaptation and Cuvierian tubules defense mechanism.</title>
        <authorList>
            <person name="Chen T."/>
        </authorList>
    </citation>
    <scope>NUCLEOTIDE SEQUENCE</scope>
    <source>
        <strain evidence="4">Nanhai2018</strain>
        <tissue evidence="4">Muscle</tissue>
    </source>
</reference>
<feature type="region of interest" description="Disordered" evidence="1">
    <location>
        <begin position="376"/>
        <end position="442"/>
    </location>
</feature>
<dbReference type="SUPFAM" id="SSF52540">
    <property type="entry name" value="P-loop containing nucleoside triphosphate hydrolases"/>
    <property type="match status" value="2"/>
</dbReference>
<keyword evidence="5" id="KW-1185">Reference proteome</keyword>
<feature type="compositionally biased region" description="Basic and acidic residues" evidence="1">
    <location>
        <begin position="408"/>
        <end position="425"/>
    </location>
</feature>
<dbReference type="CDD" id="cd01120">
    <property type="entry name" value="RecA-like_superfamily"/>
    <property type="match status" value="1"/>
</dbReference>
<dbReference type="PROSITE" id="PS51145">
    <property type="entry name" value="ZU5"/>
    <property type="match status" value="2"/>
</dbReference>
<feature type="domain" description="ZU5" evidence="3">
    <location>
        <begin position="1794"/>
        <end position="1934"/>
    </location>
</feature>
<dbReference type="InterPro" id="IPR025662">
    <property type="entry name" value="Sigma_54_int_dom_ATP-bd_1"/>
</dbReference>
<gene>
    <name evidence="4" type="ORF">HOLleu_21276</name>
</gene>
<feature type="compositionally biased region" description="Polar residues" evidence="1">
    <location>
        <begin position="1398"/>
        <end position="1423"/>
    </location>
</feature>
<feature type="compositionally biased region" description="Polar residues" evidence="1">
    <location>
        <begin position="431"/>
        <end position="442"/>
    </location>
</feature>
<dbReference type="Proteomes" id="UP001152320">
    <property type="component" value="Chromosome 10"/>
</dbReference>
<dbReference type="InterPro" id="IPR000906">
    <property type="entry name" value="ZU5_dom"/>
</dbReference>
<dbReference type="SMART" id="SM00218">
    <property type="entry name" value="ZU5"/>
    <property type="match status" value="1"/>
</dbReference>
<dbReference type="PROSITE" id="PS50837">
    <property type="entry name" value="NACHT"/>
    <property type="match status" value="2"/>
</dbReference>
<proteinExistence type="predicted"/>
<feature type="domain" description="NACHT" evidence="2">
    <location>
        <begin position="1115"/>
        <end position="1233"/>
    </location>
</feature>
<dbReference type="InterPro" id="IPR007111">
    <property type="entry name" value="NACHT_NTPase"/>
</dbReference>
<feature type="compositionally biased region" description="Low complexity" evidence="1">
    <location>
        <begin position="1480"/>
        <end position="1489"/>
    </location>
</feature>
<comment type="caution">
    <text evidence="4">The sequence shown here is derived from an EMBL/GenBank/DDBJ whole genome shotgun (WGS) entry which is preliminary data.</text>
</comment>
<organism evidence="4 5">
    <name type="scientific">Holothuria leucospilota</name>
    <name type="common">Black long sea cucumber</name>
    <name type="synonym">Mertensiothuria leucospilota</name>
    <dbReference type="NCBI Taxonomy" id="206669"/>
    <lineage>
        <taxon>Eukaryota</taxon>
        <taxon>Metazoa</taxon>
        <taxon>Echinodermata</taxon>
        <taxon>Eleutherozoa</taxon>
        <taxon>Echinozoa</taxon>
        <taxon>Holothuroidea</taxon>
        <taxon>Aspidochirotacea</taxon>
        <taxon>Aspidochirotida</taxon>
        <taxon>Holothuriidae</taxon>
        <taxon>Holothuria</taxon>
    </lineage>
</organism>
<evidence type="ECO:0000256" key="1">
    <source>
        <dbReference type="SAM" id="MobiDB-lite"/>
    </source>
</evidence>
<evidence type="ECO:0000313" key="5">
    <source>
        <dbReference type="Proteomes" id="UP001152320"/>
    </source>
</evidence>
<feature type="region of interest" description="Disordered" evidence="1">
    <location>
        <begin position="1473"/>
        <end position="1506"/>
    </location>
</feature>
<dbReference type="PANTHER" id="PTHR46312:SF2">
    <property type="entry name" value="NUCLEOTIDE-BINDING OLIGOMERIZATION DOMAIN-CONTAINING PROTEIN 2-LIKE"/>
    <property type="match status" value="1"/>
</dbReference>
<evidence type="ECO:0000259" key="2">
    <source>
        <dbReference type="PROSITE" id="PS50837"/>
    </source>
</evidence>
<feature type="region of interest" description="Disordered" evidence="1">
    <location>
        <begin position="1395"/>
        <end position="1450"/>
    </location>
</feature>
<dbReference type="Gene3D" id="2.60.220.30">
    <property type="match status" value="2"/>
</dbReference>
<accession>A0A9Q1BX88</accession>
<dbReference type="Pfam" id="PF05729">
    <property type="entry name" value="NACHT"/>
    <property type="match status" value="2"/>
</dbReference>
<evidence type="ECO:0000313" key="4">
    <source>
        <dbReference type="EMBL" id="KAJ8034435.1"/>
    </source>
</evidence>
<dbReference type="PANTHER" id="PTHR46312">
    <property type="entry name" value="NACHT DOMAIN-CONTAINING PROTEIN"/>
    <property type="match status" value="1"/>
</dbReference>
<protein>
    <submittedName>
        <fullName evidence="4">Protein NLRC5</fullName>
    </submittedName>
</protein>
<dbReference type="Pfam" id="PF00791">
    <property type="entry name" value="ZU5"/>
    <property type="match status" value="2"/>
</dbReference>
<feature type="compositionally biased region" description="Polar residues" evidence="1">
    <location>
        <begin position="1435"/>
        <end position="1446"/>
    </location>
</feature>
<feature type="domain" description="ZU5" evidence="3">
    <location>
        <begin position="729"/>
        <end position="871"/>
    </location>
</feature>